<keyword evidence="2" id="KW-0472">Membrane</keyword>
<keyword evidence="2" id="KW-0812">Transmembrane</keyword>
<dbReference type="RefSeq" id="WP_118587158.1">
    <property type="nucleotide sequence ID" value="NZ_QRVS01000025.1"/>
</dbReference>
<organism evidence="3 4">
    <name type="scientific">Roseburia inulinivorans</name>
    <dbReference type="NCBI Taxonomy" id="360807"/>
    <lineage>
        <taxon>Bacteria</taxon>
        <taxon>Bacillati</taxon>
        <taxon>Bacillota</taxon>
        <taxon>Clostridia</taxon>
        <taxon>Lachnospirales</taxon>
        <taxon>Lachnospiraceae</taxon>
        <taxon>Roseburia</taxon>
    </lineage>
</organism>
<evidence type="ECO:0000256" key="2">
    <source>
        <dbReference type="SAM" id="Phobius"/>
    </source>
</evidence>
<feature type="transmembrane region" description="Helical" evidence="2">
    <location>
        <begin position="6"/>
        <end position="24"/>
    </location>
</feature>
<keyword evidence="1" id="KW-0175">Coiled coil</keyword>
<name>A0A3R6GXB3_9FIRM</name>
<sequence>MPIRLQIIVGIIMILGLTGIFIMVHRGKLNLKYALLWILAGVVGLIMDIFPGMSGRIAAALGIELPINMLFFVGFCFALLLVFGLTIKVSKMSDEVKRLTQELAILKYDIEEKKDVAE</sequence>
<feature type="transmembrane region" description="Helical" evidence="2">
    <location>
        <begin position="33"/>
        <end position="53"/>
    </location>
</feature>
<dbReference type="Proteomes" id="UP000286271">
    <property type="component" value="Unassembled WGS sequence"/>
</dbReference>
<evidence type="ECO:0000256" key="1">
    <source>
        <dbReference type="SAM" id="Coils"/>
    </source>
</evidence>
<dbReference type="EMBL" id="QSKW01000002">
    <property type="protein sequence ID" value="RHF00080.1"/>
    <property type="molecule type" value="Genomic_DNA"/>
</dbReference>
<keyword evidence="2" id="KW-1133">Transmembrane helix</keyword>
<dbReference type="AlphaFoldDB" id="A0A3R6GXB3"/>
<dbReference type="InterPro" id="IPR019277">
    <property type="entry name" value="DUF2304"/>
</dbReference>
<accession>A0A3R6GXB3</accession>
<evidence type="ECO:0000313" key="4">
    <source>
        <dbReference type="Proteomes" id="UP000286271"/>
    </source>
</evidence>
<feature type="coiled-coil region" evidence="1">
    <location>
        <begin position="89"/>
        <end position="116"/>
    </location>
</feature>
<dbReference type="Pfam" id="PF10066">
    <property type="entry name" value="DUF2304"/>
    <property type="match status" value="1"/>
</dbReference>
<proteinExistence type="predicted"/>
<reference evidence="3 4" key="1">
    <citation type="submission" date="2018-08" db="EMBL/GenBank/DDBJ databases">
        <title>A genome reference for cultivated species of the human gut microbiota.</title>
        <authorList>
            <person name="Zou Y."/>
            <person name="Xue W."/>
            <person name="Luo G."/>
        </authorList>
    </citation>
    <scope>NUCLEOTIDE SEQUENCE [LARGE SCALE GENOMIC DNA]</scope>
    <source>
        <strain evidence="3 4">AM27-11</strain>
    </source>
</reference>
<comment type="caution">
    <text evidence="3">The sequence shown here is derived from an EMBL/GenBank/DDBJ whole genome shotgun (WGS) entry which is preliminary data.</text>
</comment>
<evidence type="ECO:0000313" key="3">
    <source>
        <dbReference type="EMBL" id="RHF00080.1"/>
    </source>
</evidence>
<gene>
    <name evidence="3" type="ORF">DW707_02425</name>
</gene>
<feature type="transmembrane region" description="Helical" evidence="2">
    <location>
        <begin position="65"/>
        <end position="87"/>
    </location>
</feature>
<protein>
    <submittedName>
        <fullName evidence="3">DUF2304 domain-containing protein</fullName>
    </submittedName>
</protein>